<sequence>MIIQFYRKEKMIHETKMKMLKGVDSPDESYLLPKIGTTVEVKGKMYTVDKSNFEIEEQRRGDNFEVIAKIYVK</sequence>
<keyword evidence="2" id="KW-1185">Reference proteome</keyword>
<dbReference type="EMBL" id="LFZW01000001">
    <property type="protein sequence ID" value="KMY49557.1"/>
    <property type="molecule type" value="Genomic_DNA"/>
</dbReference>
<protein>
    <submittedName>
        <fullName evidence="1">Uncharacterized protein</fullName>
    </submittedName>
</protein>
<dbReference type="Proteomes" id="UP000037146">
    <property type="component" value="Unassembled WGS sequence"/>
</dbReference>
<reference evidence="2" key="1">
    <citation type="submission" date="2015-07" db="EMBL/GenBank/DDBJ databases">
        <title>Genome sequencing project for genomic taxonomy and phylogenomics of Bacillus-like bacteria.</title>
        <authorList>
            <person name="Liu B."/>
            <person name="Wang J."/>
            <person name="Zhu Y."/>
            <person name="Liu G."/>
            <person name="Chen Q."/>
            <person name="Chen Z."/>
            <person name="Lan J."/>
            <person name="Che J."/>
            <person name="Ge C."/>
            <person name="Shi H."/>
            <person name="Pan Z."/>
            <person name="Liu X."/>
        </authorList>
    </citation>
    <scope>NUCLEOTIDE SEQUENCE [LARGE SCALE GENOMIC DNA]</scope>
    <source>
        <strain evidence="2">FJAT-27997</strain>
    </source>
</reference>
<evidence type="ECO:0000313" key="1">
    <source>
        <dbReference type="EMBL" id="KMY49557.1"/>
    </source>
</evidence>
<proteinExistence type="predicted"/>
<evidence type="ECO:0000313" key="2">
    <source>
        <dbReference type="Proteomes" id="UP000037146"/>
    </source>
</evidence>
<name>A0A0K9GTG5_9BACI</name>
<comment type="caution">
    <text evidence="1">The sequence shown here is derived from an EMBL/GenBank/DDBJ whole genome shotgun (WGS) entry which is preliminary data.</text>
</comment>
<dbReference type="AlphaFoldDB" id="A0A0K9GTG5"/>
<gene>
    <name evidence="1" type="ORF">AC625_08365</name>
</gene>
<dbReference type="PATRIC" id="fig|1679170.3.peg.1793"/>
<accession>A0A0K9GTG5</accession>
<dbReference type="RefSeq" id="WP_049680890.1">
    <property type="nucleotide sequence ID" value="NZ_LFZW01000001.1"/>
</dbReference>
<organism evidence="1 2">
    <name type="scientific">Peribacillus loiseleuriae</name>
    <dbReference type="NCBI Taxonomy" id="1679170"/>
    <lineage>
        <taxon>Bacteria</taxon>
        <taxon>Bacillati</taxon>
        <taxon>Bacillota</taxon>
        <taxon>Bacilli</taxon>
        <taxon>Bacillales</taxon>
        <taxon>Bacillaceae</taxon>
        <taxon>Peribacillus</taxon>
    </lineage>
</organism>